<sequence>MQGCTKTFYIFFTQELPLSSIIATYIPTMTVQDVLPTGTYTIRNASTNEYIAVQGPVKVATLVGSRDGSAENTAWVLERVSGHRDKYNIRSFAQNSCVTINSTQKTNGTLAFGREACPWSIRATGYGTHVISPHSDASLYWSLIKNAGNSQTLLTDDRTSAVHWYLHRMSA</sequence>
<evidence type="ECO:0000259" key="1">
    <source>
        <dbReference type="Pfam" id="PF14200"/>
    </source>
</evidence>
<feature type="domain" description="Ricin B lectin" evidence="1">
    <location>
        <begin position="37"/>
        <end position="109"/>
    </location>
</feature>
<dbReference type="SUPFAM" id="SSF50370">
    <property type="entry name" value="Ricin B-like lectins"/>
    <property type="match status" value="1"/>
</dbReference>
<dbReference type="InterPro" id="IPR035992">
    <property type="entry name" value="Ricin_B-like_lectins"/>
</dbReference>
<accession>A0A1J8R4X2</accession>
<dbReference type="Pfam" id="PF14200">
    <property type="entry name" value="RicinB_lectin_2"/>
    <property type="match status" value="1"/>
</dbReference>
<keyword evidence="3" id="KW-1185">Reference proteome</keyword>
<evidence type="ECO:0000313" key="3">
    <source>
        <dbReference type="Proteomes" id="UP000183567"/>
    </source>
</evidence>
<dbReference type="OrthoDB" id="2674473at2759"/>
<protein>
    <recommendedName>
        <fullName evidence="1">Ricin B lectin domain-containing protein</fullName>
    </recommendedName>
</protein>
<dbReference type="Gene3D" id="2.80.10.50">
    <property type="match status" value="1"/>
</dbReference>
<reference evidence="2 3" key="1">
    <citation type="submission" date="2016-03" db="EMBL/GenBank/DDBJ databases">
        <title>Comparative genomics of the ectomycorrhizal sister species Rhizopogon vinicolor and Rhizopogon vesiculosus (Basidiomycota: Boletales) reveals a divergence of the mating type B locus.</title>
        <authorList>
            <person name="Mujic A.B."/>
            <person name="Kuo A."/>
            <person name="Tritt A."/>
            <person name="Lipzen A."/>
            <person name="Chen C."/>
            <person name="Johnson J."/>
            <person name="Sharma A."/>
            <person name="Barry K."/>
            <person name="Grigoriev I.V."/>
            <person name="Spatafora J.W."/>
        </authorList>
    </citation>
    <scope>NUCLEOTIDE SEQUENCE [LARGE SCALE GENOMIC DNA]</scope>
    <source>
        <strain evidence="2 3">AM-OR11-056</strain>
    </source>
</reference>
<name>A0A1J8R4X2_9AGAM</name>
<gene>
    <name evidence="2" type="ORF">AZE42_06044</name>
</gene>
<dbReference type="EMBL" id="LVVM01001215">
    <property type="protein sequence ID" value="OJA18956.1"/>
    <property type="molecule type" value="Genomic_DNA"/>
</dbReference>
<dbReference type="AlphaFoldDB" id="A0A1J8R4X2"/>
<evidence type="ECO:0000313" key="2">
    <source>
        <dbReference type="EMBL" id="OJA18956.1"/>
    </source>
</evidence>
<dbReference type="InterPro" id="IPR000772">
    <property type="entry name" value="Ricin_B_lectin"/>
</dbReference>
<dbReference type="Proteomes" id="UP000183567">
    <property type="component" value="Unassembled WGS sequence"/>
</dbReference>
<organism evidence="2 3">
    <name type="scientific">Rhizopogon vesiculosus</name>
    <dbReference type="NCBI Taxonomy" id="180088"/>
    <lineage>
        <taxon>Eukaryota</taxon>
        <taxon>Fungi</taxon>
        <taxon>Dikarya</taxon>
        <taxon>Basidiomycota</taxon>
        <taxon>Agaricomycotina</taxon>
        <taxon>Agaricomycetes</taxon>
        <taxon>Agaricomycetidae</taxon>
        <taxon>Boletales</taxon>
        <taxon>Suillineae</taxon>
        <taxon>Rhizopogonaceae</taxon>
        <taxon>Rhizopogon</taxon>
    </lineage>
</organism>
<comment type="caution">
    <text evidence="2">The sequence shown here is derived from an EMBL/GenBank/DDBJ whole genome shotgun (WGS) entry which is preliminary data.</text>
</comment>
<proteinExistence type="predicted"/>